<dbReference type="InterPro" id="IPR011051">
    <property type="entry name" value="RmlC_Cupin_sf"/>
</dbReference>
<dbReference type="KEGG" id="aer:AERYTH_16850"/>
<dbReference type="InterPro" id="IPR051804">
    <property type="entry name" value="Carb_Metab_Reg_Kinase/Isom"/>
</dbReference>
<keyword evidence="1" id="KW-0479">Metal-binding</keyword>
<dbReference type="AlphaFoldDB" id="A0A0U4CLM3"/>
<organism evidence="6 7">
    <name type="scientific">Aeromicrobium erythreum</name>
    <dbReference type="NCBI Taxonomy" id="2041"/>
    <lineage>
        <taxon>Bacteria</taxon>
        <taxon>Bacillati</taxon>
        <taxon>Actinomycetota</taxon>
        <taxon>Actinomycetes</taxon>
        <taxon>Propionibacteriales</taxon>
        <taxon>Nocardioidaceae</taxon>
        <taxon>Aeromicrobium</taxon>
    </lineage>
</organism>
<evidence type="ECO:0000313" key="7">
    <source>
        <dbReference type="Proteomes" id="UP000067689"/>
    </source>
</evidence>
<evidence type="ECO:0000256" key="2">
    <source>
        <dbReference type="ARBA" id="ARBA00022833"/>
    </source>
</evidence>
<dbReference type="CDD" id="cd07010">
    <property type="entry name" value="cupin_PMI_type_I_N_bac"/>
    <property type="match status" value="1"/>
</dbReference>
<dbReference type="EMBL" id="CP011502">
    <property type="protein sequence ID" value="ALX06245.1"/>
    <property type="molecule type" value="Genomic_DNA"/>
</dbReference>
<name>A0A0U4CLM3_9ACTN</name>
<dbReference type="InterPro" id="IPR014710">
    <property type="entry name" value="RmlC-like_jellyroll"/>
</dbReference>
<feature type="domain" description="Mannose-6-phosphate isomerase cupin" evidence="5">
    <location>
        <begin position="279"/>
        <end position="329"/>
    </location>
</feature>
<protein>
    <recommendedName>
        <fullName evidence="3">Phosphohexomutase</fullName>
    </recommendedName>
    <alternativeName>
        <fullName evidence="4">Phosphomannose isomerase</fullName>
    </alternativeName>
</protein>
<dbReference type="SUPFAM" id="SSF51182">
    <property type="entry name" value="RmlC-like cupins"/>
    <property type="match status" value="1"/>
</dbReference>
<dbReference type="Pfam" id="PF21621">
    <property type="entry name" value="MPI_cupin_dom"/>
    <property type="match status" value="1"/>
</dbReference>
<evidence type="ECO:0000256" key="1">
    <source>
        <dbReference type="ARBA" id="ARBA00022723"/>
    </source>
</evidence>
<dbReference type="RefSeq" id="WP_067860986.1">
    <property type="nucleotide sequence ID" value="NZ_CP011502.1"/>
</dbReference>
<proteinExistence type="predicted"/>
<dbReference type="PANTHER" id="PTHR42742:SF3">
    <property type="entry name" value="FRUCTOKINASE"/>
    <property type="match status" value="1"/>
</dbReference>
<evidence type="ECO:0000313" key="6">
    <source>
        <dbReference type="EMBL" id="ALX06245.1"/>
    </source>
</evidence>
<dbReference type="PANTHER" id="PTHR42742">
    <property type="entry name" value="TRANSCRIPTIONAL REPRESSOR MPRA"/>
    <property type="match status" value="1"/>
</dbReference>
<dbReference type="GO" id="GO:0046872">
    <property type="term" value="F:metal ion binding"/>
    <property type="evidence" value="ECO:0007669"/>
    <property type="project" value="UniProtKB-KW"/>
</dbReference>
<evidence type="ECO:0000256" key="4">
    <source>
        <dbReference type="ARBA" id="ARBA00030762"/>
    </source>
</evidence>
<dbReference type="Gene3D" id="2.60.120.10">
    <property type="entry name" value="Jelly Rolls"/>
    <property type="match status" value="2"/>
</dbReference>
<reference evidence="6 7" key="1">
    <citation type="journal article" date="1991" name="Int. J. Syst. Bacteriol.">
        <title>Description of the erythromycin-producing bacterium Arthrobacter sp. strain NRRL B-3381 as Aeromicrobium erythreum gen. nov., sp. nov.</title>
        <authorList>
            <person name="Miller E.S."/>
            <person name="Woese C.R."/>
            <person name="Brenner S."/>
        </authorList>
    </citation>
    <scope>NUCLEOTIDE SEQUENCE [LARGE SCALE GENOMIC DNA]</scope>
    <source>
        <strain evidence="6 7">AR18</strain>
    </source>
</reference>
<dbReference type="OrthoDB" id="9808275at2"/>
<sequence>MPAAPVRLRPNLIDHFYRGGRRIADLRGVVTTSPRQPEEWVAATVSRDGHPTLGLSSTEDGSVLRDLVADDPVGWTGTPGAWPGDTGLLLKLLDAGQRLPVHVHPDRAFAARHLDCPYGKTEAWLVLDAEPGAAVHLGWDRDVDPADVARARDEQDGTWMVERMHRLPVRRGDAFLVPAGTPHAIGAGVFVAEAQEPTDFSILLEWSVTTSTRDESHLGLGFDLAMQALGHEAMNPDRLASVATWTDLDGPTRPLTSLLPTEADPFFRLDLATEGAELDAGFAALVVLDGTGELAGGHGSTALRRGEVLAVPAAAGDWTVAGDARVLVARPGVSRG</sequence>
<evidence type="ECO:0000259" key="5">
    <source>
        <dbReference type="Pfam" id="PF21621"/>
    </source>
</evidence>
<dbReference type="PATRIC" id="fig|2041.4.peg.3525"/>
<keyword evidence="2" id="KW-0862">Zinc</keyword>
<keyword evidence="7" id="KW-1185">Reference proteome</keyword>
<dbReference type="Proteomes" id="UP000067689">
    <property type="component" value="Chromosome"/>
</dbReference>
<accession>A0A0U4CLM3</accession>
<dbReference type="STRING" id="2041.AERYTH_16850"/>
<gene>
    <name evidence="6" type="ORF">AERYTH_16850</name>
</gene>
<evidence type="ECO:0000256" key="3">
    <source>
        <dbReference type="ARBA" id="ARBA00029741"/>
    </source>
</evidence>
<dbReference type="InterPro" id="IPR049071">
    <property type="entry name" value="MPI_cupin_dom"/>
</dbReference>